<dbReference type="InterPro" id="IPR027417">
    <property type="entry name" value="P-loop_NTPase"/>
</dbReference>
<keyword evidence="1" id="KW-0812">Transmembrane</keyword>
<organism evidence="2">
    <name type="scientific">Aspergillus flavus</name>
    <dbReference type="NCBI Taxonomy" id="5059"/>
    <lineage>
        <taxon>Eukaryota</taxon>
        <taxon>Fungi</taxon>
        <taxon>Dikarya</taxon>
        <taxon>Ascomycota</taxon>
        <taxon>Pezizomycotina</taxon>
        <taxon>Eurotiomycetes</taxon>
        <taxon>Eurotiomycetidae</taxon>
        <taxon>Eurotiales</taxon>
        <taxon>Aspergillaceae</taxon>
        <taxon>Aspergillus</taxon>
        <taxon>Aspergillus subgen. Circumdati</taxon>
    </lineage>
</organism>
<evidence type="ECO:0000256" key="1">
    <source>
        <dbReference type="SAM" id="Phobius"/>
    </source>
</evidence>
<dbReference type="InterPro" id="IPR040632">
    <property type="entry name" value="Sulfotransfer_4"/>
</dbReference>
<dbReference type="EMBL" id="ML734654">
    <property type="protein sequence ID" value="KAB8242845.1"/>
    <property type="molecule type" value="Genomic_DNA"/>
</dbReference>
<keyword evidence="1" id="KW-0472">Membrane</keyword>
<evidence type="ECO:0000313" key="2">
    <source>
        <dbReference type="EMBL" id="KAB8242845.1"/>
    </source>
</evidence>
<dbReference type="Gene3D" id="3.40.50.300">
    <property type="entry name" value="P-loop containing nucleotide triphosphate hydrolases"/>
    <property type="match status" value="1"/>
</dbReference>
<keyword evidence="1" id="KW-1133">Transmembrane helix</keyword>
<dbReference type="Pfam" id="PF17784">
    <property type="entry name" value="Sulfotransfer_4"/>
    <property type="match status" value="1"/>
</dbReference>
<reference evidence="2" key="1">
    <citation type="submission" date="2019-04" db="EMBL/GenBank/DDBJ databases">
        <title>Friends and foes A comparative genomics study of 23 Aspergillus species from section Flavi.</title>
        <authorList>
            <consortium name="DOE Joint Genome Institute"/>
            <person name="Kjaerbolling I."/>
            <person name="Vesth T."/>
            <person name="Frisvad J.C."/>
            <person name="Nybo J.L."/>
            <person name="Theobald S."/>
            <person name="Kildgaard S."/>
            <person name="Isbrandt T."/>
            <person name="Kuo A."/>
            <person name="Sato A."/>
            <person name="Lyhne E.K."/>
            <person name="Kogle M.E."/>
            <person name="Wiebenga A."/>
            <person name="Kun R.S."/>
            <person name="Lubbers R.J."/>
            <person name="Makela M.R."/>
            <person name="Barry K."/>
            <person name="Chovatia M."/>
            <person name="Clum A."/>
            <person name="Daum C."/>
            <person name="Haridas S."/>
            <person name="He G."/>
            <person name="LaButti K."/>
            <person name="Lipzen A."/>
            <person name="Mondo S."/>
            <person name="Riley R."/>
            <person name="Salamov A."/>
            <person name="Simmons B.A."/>
            <person name="Magnuson J.K."/>
            <person name="Henrissat B."/>
            <person name="Mortensen U.H."/>
            <person name="Larsen T.O."/>
            <person name="Devries R.P."/>
            <person name="Grigoriev I.V."/>
            <person name="Machida M."/>
            <person name="Baker S.E."/>
            <person name="Andersen M.R."/>
        </authorList>
    </citation>
    <scope>NUCLEOTIDE SEQUENCE [LARGE SCALE GENOMIC DNA]</scope>
    <source>
        <strain evidence="2">CBS 121.62</strain>
    </source>
</reference>
<sequence>MADDLRVWNIFLSGRLSVRSSPAQLVLLCTTDSTSTIITPLPEERLLEWCVEDGWDPLCRFLGKEVPDVELPSGNPPKAWAERIARTMEVHHKHTVRNMMLFIAVVGVVLGFWGLGLFY</sequence>
<dbReference type="OrthoDB" id="4510446at2759"/>
<proteinExistence type="predicted"/>
<accession>A0A5N6GLX0</accession>
<name>A0A5N6GLX0_ASPFL</name>
<dbReference type="AlphaFoldDB" id="A0A5N6GLX0"/>
<feature type="transmembrane region" description="Helical" evidence="1">
    <location>
        <begin position="99"/>
        <end position="118"/>
    </location>
</feature>
<protein>
    <submittedName>
        <fullName evidence="2">Uncharacterized protein</fullName>
    </submittedName>
</protein>
<dbReference type="Proteomes" id="UP000325434">
    <property type="component" value="Unassembled WGS sequence"/>
</dbReference>
<gene>
    <name evidence="2" type="ORF">BDV35DRAFT_15120</name>
</gene>